<dbReference type="InterPro" id="IPR000847">
    <property type="entry name" value="LysR_HTH_N"/>
</dbReference>
<dbReference type="SUPFAM" id="SSF53850">
    <property type="entry name" value="Periplasmic binding protein-like II"/>
    <property type="match status" value="1"/>
</dbReference>
<dbReference type="Gene3D" id="3.40.190.10">
    <property type="entry name" value="Periplasmic binding protein-like II"/>
    <property type="match status" value="2"/>
</dbReference>
<feature type="domain" description="HTH lysR-type" evidence="5">
    <location>
        <begin position="8"/>
        <end position="65"/>
    </location>
</feature>
<organism evidence="6 7">
    <name type="scientific">Sinorhizobium garamanticum</name>
    <dbReference type="NCBI Taxonomy" id="680247"/>
    <lineage>
        <taxon>Bacteria</taxon>
        <taxon>Pseudomonadati</taxon>
        <taxon>Pseudomonadota</taxon>
        <taxon>Alphaproteobacteria</taxon>
        <taxon>Hyphomicrobiales</taxon>
        <taxon>Rhizobiaceae</taxon>
        <taxon>Sinorhizobium/Ensifer group</taxon>
        <taxon>Sinorhizobium</taxon>
    </lineage>
</organism>
<evidence type="ECO:0000259" key="5">
    <source>
        <dbReference type="PROSITE" id="PS50931"/>
    </source>
</evidence>
<dbReference type="Pfam" id="PF03466">
    <property type="entry name" value="LysR_substrate"/>
    <property type="match status" value="1"/>
</dbReference>
<dbReference type="Pfam" id="PF00126">
    <property type="entry name" value="HTH_1"/>
    <property type="match status" value="1"/>
</dbReference>
<keyword evidence="3" id="KW-0238">DNA-binding</keyword>
<dbReference type="PANTHER" id="PTHR30419:SF8">
    <property type="entry name" value="NITROGEN ASSIMILATION TRANSCRIPTIONAL ACTIVATOR-RELATED"/>
    <property type="match status" value="1"/>
</dbReference>
<dbReference type="PROSITE" id="PS50931">
    <property type="entry name" value="HTH_LYSR"/>
    <property type="match status" value="1"/>
</dbReference>
<evidence type="ECO:0000256" key="4">
    <source>
        <dbReference type="ARBA" id="ARBA00023163"/>
    </source>
</evidence>
<dbReference type="PRINTS" id="PR00039">
    <property type="entry name" value="HTHLYSR"/>
</dbReference>
<sequence>MQDLMLKIDPKKLLYLATIIEHGSLKRAARALNVTQPALSGSMSRLESELGIRAFERTPKGVFPTALGEILYCHARLIRDEIGLAERALLNAWGGAPAAVRLGSLPSLATAVMPLALQKWGQAHPDRELQIVESPQIDLLVGLLRREFDFVIGFTECYDLEEGLRQRVLFRDKLLVIARKGHPLEGKPDVDWPTLVSFPWVFPTARRPHAVLGAALKAENIPPPENITVCGSVILLKAVVANSDHLAVLPVHAVNEELVEGRLCNIPIDAAALDRNIALYFREGHQMDEASRDLIAIIEKVGQEICQRGLATPSSDLSAAEIPGNR</sequence>
<dbReference type="InterPro" id="IPR036390">
    <property type="entry name" value="WH_DNA-bd_sf"/>
</dbReference>
<evidence type="ECO:0000256" key="3">
    <source>
        <dbReference type="ARBA" id="ARBA00023125"/>
    </source>
</evidence>
<proteinExistence type="inferred from homology"/>
<reference evidence="6 7" key="1">
    <citation type="submission" date="2023-03" db="EMBL/GenBank/DDBJ databases">
        <authorList>
            <person name="Kaur S."/>
            <person name="Espinosa-Saiz D."/>
            <person name="Velazquez E."/>
            <person name="Menendez E."/>
            <person name="diCenzo G.C."/>
        </authorList>
    </citation>
    <scope>NUCLEOTIDE SEQUENCE [LARGE SCALE GENOMIC DNA]</scope>
    <source>
        <strain evidence="6 7">LMG 24692</strain>
    </source>
</reference>
<comment type="similarity">
    <text evidence="1">Belongs to the LysR transcriptional regulatory family.</text>
</comment>
<dbReference type="RefSeq" id="WP_280663011.1">
    <property type="nucleotide sequence ID" value="NZ_CP120374.1"/>
</dbReference>
<dbReference type="Proteomes" id="UP001229355">
    <property type="component" value="Chromosome 2"/>
</dbReference>
<evidence type="ECO:0000256" key="2">
    <source>
        <dbReference type="ARBA" id="ARBA00023015"/>
    </source>
</evidence>
<dbReference type="SUPFAM" id="SSF46785">
    <property type="entry name" value="Winged helix' DNA-binding domain"/>
    <property type="match status" value="1"/>
</dbReference>
<name>A0ABY8DM43_9HYPH</name>
<accession>A0ABY8DM43</accession>
<keyword evidence="2" id="KW-0805">Transcription regulation</keyword>
<dbReference type="Gene3D" id="1.10.10.10">
    <property type="entry name" value="Winged helix-like DNA-binding domain superfamily/Winged helix DNA-binding domain"/>
    <property type="match status" value="1"/>
</dbReference>
<dbReference type="InterPro" id="IPR050950">
    <property type="entry name" value="HTH-type_LysR_regulators"/>
</dbReference>
<evidence type="ECO:0000313" key="7">
    <source>
        <dbReference type="Proteomes" id="UP001229355"/>
    </source>
</evidence>
<keyword evidence="4" id="KW-0804">Transcription</keyword>
<dbReference type="InterPro" id="IPR005119">
    <property type="entry name" value="LysR_subst-bd"/>
</dbReference>
<dbReference type="EMBL" id="CP120374">
    <property type="protein sequence ID" value="WEX91047.1"/>
    <property type="molecule type" value="Genomic_DNA"/>
</dbReference>
<dbReference type="InterPro" id="IPR036388">
    <property type="entry name" value="WH-like_DNA-bd_sf"/>
</dbReference>
<protein>
    <submittedName>
        <fullName evidence="6">LysR family transcriptional regulator</fullName>
    </submittedName>
</protein>
<evidence type="ECO:0000313" key="6">
    <source>
        <dbReference type="EMBL" id="WEX91047.1"/>
    </source>
</evidence>
<keyword evidence="7" id="KW-1185">Reference proteome</keyword>
<gene>
    <name evidence="6" type="ORF">PZN02_004653</name>
</gene>
<dbReference type="PANTHER" id="PTHR30419">
    <property type="entry name" value="HTH-TYPE TRANSCRIPTIONAL REGULATOR YBHD"/>
    <property type="match status" value="1"/>
</dbReference>
<evidence type="ECO:0000256" key="1">
    <source>
        <dbReference type="ARBA" id="ARBA00009437"/>
    </source>
</evidence>